<dbReference type="HAMAP" id="MF_01342">
    <property type="entry name" value="Ribosomal_uL16"/>
    <property type="match status" value="1"/>
</dbReference>
<dbReference type="GO" id="GO:0006412">
    <property type="term" value="P:translation"/>
    <property type="evidence" value="ECO:0007669"/>
    <property type="project" value="UniProtKB-UniRule"/>
</dbReference>
<evidence type="ECO:0000256" key="7">
    <source>
        <dbReference type="HAMAP-Rule" id="MF_01342"/>
    </source>
</evidence>
<gene>
    <name evidence="7 10" type="primary">rplP</name>
    <name evidence="10" type="ORF">BROFUL_01916</name>
</gene>
<accession>A0A0M2UY37</accession>
<dbReference type="GO" id="GO:0000049">
    <property type="term" value="F:tRNA binding"/>
    <property type="evidence" value="ECO:0007669"/>
    <property type="project" value="UniProtKB-KW"/>
</dbReference>
<dbReference type="AlphaFoldDB" id="A0A0M2UY37"/>
<comment type="caution">
    <text evidence="10">The sequence shown here is derived from an EMBL/GenBank/DDBJ whole genome shotgun (WGS) entry which is preliminary data.</text>
</comment>
<dbReference type="Gene3D" id="3.90.1170.10">
    <property type="entry name" value="Ribosomal protein L10e/L16"/>
    <property type="match status" value="1"/>
</dbReference>
<dbReference type="PATRIC" id="fig|380242.3.peg.2385"/>
<evidence type="ECO:0000313" key="11">
    <source>
        <dbReference type="Proteomes" id="UP000034954"/>
    </source>
</evidence>
<dbReference type="PROSITE" id="PS00701">
    <property type="entry name" value="RIBOSOMAL_L16_2"/>
    <property type="match status" value="1"/>
</dbReference>
<dbReference type="InterPro" id="IPR020798">
    <property type="entry name" value="Ribosomal_uL16_CS"/>
</dbReference>
<dbReference type="InterPro" id="IPR016180">
    <property type="entry name" value="Ribosomal_uL16_dom"/>
</dbReference>
<evidence type="ECO:0000256" key="4">
    <source>
        <dbReference type="ARBA" id="ARBA00022980"/>
    </source>
</evidence>
<dbReference type="Pfam" id="PF00252">
    <property type="entry name" value="Ribosomal_L16"/>
    <property type="match status" value="1"/>
</dbReference>
<dbReference type="SUPFAM" id="SSF54686">
    <property type="entry name" value="Ribosomal protein L16p/L10e"/>
    <property type="match status" value="1"/>
</dbReference>
<evidence type="ECO:0000256" key="2">
    <source>
        <dbReference type="ARBA" id="ARBA00022555"/>
    </source>
</evidence>
<keyword evidence="11" id="KW-1185">Reference proteome</keyword>
<name>A0A0M2UY37_9BACT</name>
<evidence type="ECO:0000256" key="3">
    <source>
        <dbReference type="ARBA" id="ARBA00022730"/>
    </source>
</evidence>
<evidence type="ECO:0000256" key="5">
    <source>
        <dbReference type="ARBA" id="ARBA00023274"/>
    </source>
</evidence>
<dbReference type="PANTHER" id="PTHR12220">
    <property type="entry name" value="50S/60S RIBOSOMAL PROTEIN L16"/>
    <property type="match status" value="1"/>
</dbReference>
<sequence length="139" mass="15836">MRLMPKRVKFRKSQRQKIKGNATRCNTVAFGEFGLQSLEPGWITAQQLEAGRVSASQYLPREGQLTIRVFPHKSVSSKPIETRMGKGKGEPEFWVAVVKPGTMLYELGGVNEEIARQTFNRIAHKMPVKVRLVQRRKTI</sequence>
<keyword evidence="2 7" id="KW-0820">tRNA-binding</keyword>
<comment type="subunit">
    <text evidence="7 9">Part of the 50S ribosomal subunit.</text>
</comment>
<evidence type="ECO:0000313" key="10">
    <source>
        <dbReference type="EMBL" id="KKO19389.1"/>
    </source>
</evidence>
<evidence type="ECO:0000256" key="8">
    <source>
        <dbReference type="RuleBase" id="RU004413"/>
    </source>
</evidence>
<keyword evidence="7 9" id="KW-0694">RNA-binding</keyword>
<organism evidence="10 11">
    <name type="scientific">Candidatus Brocadia fulgida</name>
    <dbReference type="NCBI Taxonomy" id="380242"/>
    <lineage>
        <taxon>Bacteria</taxon>
        <taxon>Pseudomonadati</taxon>
        <taxon>Planctomycetota</taxon>
        <taxon>Candidatus Brocadiia</taxon>
        <taxon>Candidatus Brocadiales</taxon>
        <taxon>Candidatus Brocadiaceae</taxon>
        <taxon>Candidatus Brocadia</taxon>
    </lineage>
</organism>
<dbReference type="FunFam" id="3.90.1170.10:FF:000001">
    <property type="entry name" value="50S ribosomal protein L16"/>
    <property type="match status" value="1"/>
</dbReference>
<comment type="similarity">
    <text evidence="1 7 8">Belongs to the universal ribosomal protein uL16 family.</text>
</comment>
<dbReference type="GO" id="GO:0003735">
    <property type="term" value="F:structural constituent of ribosome"/>
    <property type="evidence" value="ECO:0007669"/>
    <property type="project" value="InterPro"/>
</dbReference>
<dbReference type="InterPro" id="IPR036920">
    <property type="entry name" value="Ribosomal_uL16_sf"/>
</dbReference>
<dbReference type="CDD" id="cd01433">
    <property type="entry name" value="Ribosomal_L16_L10e"/>
    <property type="match status" value="1"/>
</dbReference>
<evidence type="ECO:0000256" key="6">
    <source>
        <dbReference type="ARBA" id="ARBA00035198"/>
    </source>
</evidence>
<keyword evidence="3 7" id="KW-0699">rRNA-binding</keyword>
<protein>
    <recommendedName>
        <fullName evidence="6 7">Large ribosomal subunit protein uL16</fullName>
    </recommendedName>
</protein>
<comment type="function">
    <text evidence="7 9">Binds 23S rRNA and is also seen to make contacts with the A and possibly P site tRNAs.</text>
</comment>
<dbReference type="PRINTS" id="PR00060">
    <property type="entry name" value="RIBOSOMALL16"/>
</dbReference>
<keyword evidence="4 7" id="KW-0689">Ribosomal protein</keyword>
<dbReference type="InterPro" id="IPR000114">
    <property type="entry name" value="Ribosomal_uL16_bact-type"/>
</dbReference>
<reference evidence="10 11" key="1">
    <citation type="journal article" date="2013" name="BMC Microbiol.">
        <title>Identification of the type II cytochrome c maturation pathway in anammox bacteria by comparative genomics.</title>
        <authorList>
            <person name="Ferousi C."/>
            <person name="Speth D.R."/>
            <person name="Reimann J."/>
            <person name="Op den Camp H.J."/>
            <person name="Allen J.W."/>
            <person name="Keltjens J.T."/>
            <person name="Jetten M.S."/>
        </authorList>
    </citation>
    <scope>NUCLEOTIDE SEQUENCE [LARGE SCALE GENOMIC DNA]</scope>
    <source>
        <strain evidence="10">RU1</strain>
    </source>
</reference>
<proteinExistence type="inferred from homology"/>
<keyword evidence="5 7" id="KW-0687">Ribonucleoprotein</keyword>
<evidence type="ECO:0000256" key="9">
    <source>
        <dbReference type="RuleBase" id="RU004414"/>
    </source>
</evidence>
<dbReference type="NCBIfam" id="TIGR01164">
    <property type="entry name" value="rplP_bact"/>
    <property type="match status" value="1"/>
</dbReference>
<evidence type="ECO:0000256" key="1">
    <source>
        <dbReference type="ARBA" id="ARBA00008931"/>
    </source>
</evidence>
<dbReference type="InterPro" id="IPR047873">
    <property type="entry name" value="Ribosomal_uL16"/>
</dbReference>
<dbReference type="GO" id="GO:0019843">
    <property type="term" value="F:rRNA binding"/>
    <property type="evidence" value="ECO:0007669"/>
    <property type="project" value="UniProtKB-UniRule"/>
</dbReference>
<dbReference type="EMBL" id="LAQJ01000196">
    <property type="protein sequence ID" value="KKO19389.1"/>
    <property type="molecule type" value="Genomic_DNA"/>
</dbReference>
<dbReference type="GO" id="GO:0022625">
    <property type="term" value="C:cytosolic large ribosomal subunit"/>
    <property type="evidence" value="ECO:0007669"/>
    <property type="project" value="TreeGrafter"/>
</dbReference>
<dbReference type="PANTHER" id="PTHR12220:SF13">
    <property type="entry name" value="LARGE RIBOSOMAL SUBUNIT PROTEIN UL16M"/>
    <property type="match status" value="1"/>
</dbReference>
<dbReference type="Proteomes" id="UP000034954">
    <property type="component" value="Unassembled WGS sequence"/>
</dbReference>